<dbReference type="AlphaFoldDB" id="A0A0E9XU26"/>
<organism evidence="2">
    <name type="scientific">Anguilla anguilla</name>
    <name type="common">European freshwater eel</name>
    <name type="synonym">Muraena anguilla</name>
    <dbReference type="NCBI Taxonomy" id="7936"/>
    <lineage>
        <taxon>Eukaryota</taxon>
        <taxon>Metazoa</taxon>
        <taxon>Chordata</taxon>
        <taxon>Craniata</taxon>
        <taxon>Vertebrata</taxon>
        <taxon>Euteleostomi</taxon>
        <taxon>Actinopterygii</taxon>
        <taxon>Neopterygii</taxon>
        <taxon>Teleostei</taxon>
        <taxon>Anguilliformes</taxon>
        <taxon>Anguillidae</taxon>
        <taxon>Anguilla</taxon>
    </lineage>
</organism>
<name>A0A0E9XU26_ANGAN</name>
<dbReference type="EMBL" id="GBXM01002398">
    <property type="protein sequence ID" value="JAI06180.1"/>
    <property type="molecule type" value="Transcribed_RNA"/>
</dbReference>
<protein>
    <submittedName>
        <fullName evidence="2">Uncharacterized protein</fullName>
    </submittedName>
</protein>
<keyword evidence="1" id="KW-1133">Transmembrane helix</keyword>
<keyword evidence="1" id="KW-0472">Membrane</keyword>
<proteinExistence type="predicted"/>
<reference evidence="2" key="2">
    <citation type="journal article" date="2015" name="Fish Shellfish Immunol.">
        <title>Early steps in the European eel (Anguilla anguilla)-Vibrio vulnificus interaction in the gills: Role of the RtxA13 toxin.</title>
        <authorList>
            <person name="Callol A."/>
            <person name="Pajuelo D."/>
            <person name="Ebbesson L."/>
            <person name="Teles M."/>
            <person name="MacKenzie S."/>
            <person name="Amaro C."/>
        </authorList>
    </citation>
    <scope>NUCLEOTIDE SEQUENCE</scope>
</reference>
<keyword evidence="1" id="KW-0812">Transmembrane</keyword>
<feature type="transmembrane region" description="Helical" evidence="1">
    <location>
        <begin position="12"/>
        <end position="37"/>
    </location>
</feature>
<sequence length="38" mass="4264">MQYSFFTFVSHFAVHQSVFLTVLLSAPLSLSSLSWVVS</sequence>
<accession>A0A0E9XU26</accession>
<reference evidence="2" key="1">
    <citation type="submission" date="2014-11" db="EMBL/GenBank/DDBJ databases">
        <authorList>
            <person name="Amaro Gonzalez C."/>
        </authorList>
    </citation>
    <scope>NUCLEOTIDE SEQUENCE</scope>
</reference>
<evidence type="ECO:0000313" key="2">
    <source>
        <dbReference type="EMBL" id="JAI06180.1"/>
    </source>
</evidence>
<evidence type="ECO:0000256" key="1">
    <source>
        <dbReference type="SAM" id="Phobius"/>
    </source>
</evidence>